<keyword evidence="2" id="KW-1185">Reference proteome</keyword>
<dbReference type="EMBL" id="AP023354">
    <property type="protein sequence ID" value="BCJ30540.1"/>
    <property type="molecule type" value="Genomic_DNA"/>
</dbReference>
<reference evidence="1" key="1">
    <citation type="submission" date="2020-08" db="EMBL/GenBank/DDBJ databases">
        <title>Whole genome shotgun sequence of Actinocatenispora sera NBRC 101916.</title>
        <authorList>
            <person name="Komaki H."/>
            <person name="Tamura T."/>
        </authorList>
    </citation>
    <scope>NUCLEOTIDE SEQUENCE</scope>
    <source>
        <strain evidence="1">NBRC 101916</strain>
    </source>
</reference>
<gene>
    <name evidence="1" type="ORF">Asera_46480</name>
</gene>
<sequence>MHAERTSGEAGRPCVLAPVSGSNDYYTTPLEGDNLELYMDCCDAAELRQYIRDLNAEIAVYQRVFVPRDQILENPGFEPDEIDLANMAQAGLAVA</sequence>
<dbReference type="AlphaFoldDB" id="A0A810L4Q1"/>
<protein>
    <submittedName>
        <fullName evidence="1">Uncharacterized protein</fullName>
    </submittedName>
</protein>
<evidence type="ECO:0000313" key="1">
    <source>
        <dbReference type="EMBL" id="BCJ30540.1"/>
    </source>
</evidence>
<accession>A0A810L4Q1</accession>
<name>A0A810L4Q1_9ACTN</name>
<organism evidence="1 2">
    <name type="scientific">Actinocatenispora sera</name>
    <dbReference type="NCBI Taxonomy" id="390989"/>
    <lineage>
        <taxon>Bacteria</taxon>
        <taxon>Bacillati</taxon>
        <taxon>Actinomycetota</taxon>
        <taxon>Actinomycetes</taxon>
        <taxon>Micromonosporales</taxon>
        <taxon>Micromonosporaceae</taxon>
        <taxon>Actinocatenispora</taxon>
    </lineage>
</organism>
<dbReference type="KEGG" id="aser:Asera_46480"/>
<evidence type="ECO:0000313" key="2">
    <source>
        <dbReference type="Proteomes" id="UP000680750"/>
    </source>
</evidence>
<dbReference type="Proteomes" id="UP000680750">
    <property type="component" value="Chromosome"/>
</dbReference>
<dbReference type="RefSeq" id="WP_157034936.1">
    <property type="nucleotide sequence ID" value="NZ_AP023354.1"/>
</dbReference>
<proteinExistence type="predicted"/>